<dbReference type="Proteomes" id="UP000027195">
    <property type="component" value="Unassembled WGS sequence"/>
</dbReference>
<dbReference type="AlphaFoldDB" id="A0A067M8K7"/>
<sequence>MQPAVICIPKSVPGPNSCQLAFMPSPSSTRALELELQAPHLFSSHRRKHLRAPRPQHACSPLSVLMSATNTLDTSNNLVGAARLRASNIRPTPPSRHIKATVLAALRAPAHEHHTLPRTAFPSPRPLPA</sequence>
<dbReference type="HOGENOM" id="CLU_1948490_0_0_1"/>
<protein>
    <submittedName>
        <fullName evidence="1">Uncharacterized protein</fullName>
    </submittedName>
</protein>
<accession>A0A067M8K7</accession>
<organism evidence="1 2">
    <name type="scientific">Botryobasidium botryosum (strain FD-172 SS1)</name>
    <dbReference type="NCBI Taxonomy" id="930990"/>
    <lineage>
        <taxon>Eukaryota</taxon>
        <taxon>Fungi</taxon>
        <taxon>Dikarya</taxon>
        <taxon>Basidiomycota</taxon>
        <taxon>Agaricomycotina</taxon>
        <taxon>Agaricomycetes</taxon>
        <taxon>Cantharellales</taxon>
        <taxon>Botryobasidiaceae</taxon>
        <taxon>Botryobasidium</taxon>
    </lineage>
</organism>
<gene>
    <name evidence="1" type="ORF">BOTBODRAFT_424708</name>
</gene>
<evidence type="ECO:0000313" key="2">
    <source>
        <dbReference type="Proteomes" id="UP000027195"/>
    </source>
</evidence>
<keyword evidence="2" id="KW-1185">Reference proteome</keyword>
<dbReference type="InParanoid" id="A0A067M8K7"/>
<dbReference type="EMBL" id="KL198052">
    <property type="protein sequence ID" value="KDQ12118.1"/>
    <property type="molecule type" value="Genomic_DNA"/>
</dbReference>
<name>A0A067M8K7_BOTB1</name>
<evidence type="ECO:0000313" key="1">
    <source>
        <dbReference type="EMBL" id="KDQ12118.1"/>
    </source>
</evidence>
<proteinExistence type="predicted"/>
<reference evidence="2" key="1">
    <citation type="journal article" date="2014" name="Proc. Natl. Acad. Sci. U.S.A.">
        <title>Extensive sampling of basidiomycete genomes demonstrates inadequacy of the white-rot/brown-rot paradigm for wood decay fungi.</title>
        <authorList>
            <person name="Riley R."/>
            <person name="Salamov A.A."/>
            <person name="Brown D.W."/>
            <person name="Nagy L.G."/>
            <person name="Floudas D."/>
            <person name="Held B.W."/>
            <person name="Levasseur A."/>
            <person name="Lombard V."/>
            <person name="Morin E."/>
            <person name="Otillar R."/>
            <person name="Lindquist E.A."/>
            <person name="Sun H."/>
            <person name="LaButti K.M."/>
            <person name="Schmutz J."/>
            <person name="Jabbour D."/>
            <person name="Luo H."/>
            <person name="Baker S.E."/>
            <person name="Pisabarro A.G."/>
            <person name="Walton J.D."/>
            <person name="Blanchette R.A."/>
            <person name="Henrissat B."/>
            <person name="Martin F."/>
            <person name="Cullen D."/>
            <person name="Hibbett D.S."/>
            <person name="Grigoriev I.V."/>
        </authorList>
    </citation>
    <scope>NUCLEOTIDE SEQUENCE [LARGE SCALE GENOMIC DNA]</scope>
    <source>
        <strain evidence="2">FD-172 SS1</strain>
    </source>
</reference>